<evidence type="ECO:0008006" key="3">
    <source>
        <dbReference type="Google" id="ProtNLM"/>
    </source>
</evidence>
<gene>
    <name evidence="1" type="ORF">GCM10009098_26750</name>
</gene>
<evidence type="ECO:0000313" key="1">
    <source>
        <dbReference type="EMBL" id="GAA0557487.1"/>
    </source>
</evidence>
<name>A0ABP3P028_9GAMM</name>
<sequence length="452" mass="51099">MAVQTKVTTFNQYQELVLQSCRYLSTRSEPDTALKLSMQLTAIRLSLTENCALLLQSETGIPIALQRIEIILLLCRHYQVPEKALQLAVRAGFCSALCQAMPEQARSARWQAYPALLAAHILKQSPQSSSLRFILAGSYPTERKVAYWLQNPLSLILTQAEYLSSQSLPLSKQIGLRIAVTKSEYEIALLRQLLQRLGQLDNSDLAPSTENFSADSRFTELYDAETKQLEQYLQQQPELAAPVLARASQLNRQQQQISNLHLALNLLGRQQIPFILAEAELHYQLTRLKHPSQAVWQQFSKVMAHALALLSAEQHSEAYWQAVSLCLCAPLWFRHNDYSSPALAPQRLGSAAPFDDSIYRQDSTHALISDLLCQYQLTIWQQPVTQWLHNMTTLTDNRTLAISFAWNSCKVLLLNDNIELLEKRPAAVTNEHNWLAQLAANSECYCPLTLSL</sequence>
<organism evidence="1 2">
    <name type="scientific">Rheinheimera aquimaris</name>
    <dbReference type="NCBI Taxonomy" id="412437"/>
    <lineage>
        <taxon>Bacteria</taxon>
        <taxon>Pseudomonadati</taxon>
        <taxon>Pseudomonadota</taxon>
        <taxon>Gammaproteobacteria</taxon>
        <taxon>Chromatiales</taxon>
        <taxon>Chromatiaceae</taxon>
        <taxon>Rheinheimera</taxon>
    </lineage>
</organism>
<accession>A0ABP3P028</accession>
<evidence type="ECO:0000313" key="2">
    <source>
        <dbReference type="Proteomes" id="UP001501169"/>
    </source>
</evidence>
<protein>
    <recommendedName>
        <fullName evidence="3">HDOD domain-containing protein</fullName>
    </recommendedName>
</protein>
<dbReference type="RefSeq" id="WP_226767612.1">
    <property type="nucleotide sequence ID" value="NZ_BAAAEO010000004.1"/>
</dbReference>
<dbReference type="Gene3D" id="1.10.3210.10">
    <property type="entry name" value="Hypothetical protein af1432"/>
    <property type="match status" value="1"/>
</dbReference>
<dbReference type="Proteomes" id="UP001501169">
    <property type="component" value="Unassembled WGS sequence"/>
</dbReference>
<comment type="caution">
    <text evidence="1">The sequence shown here is derived from an EMBL/GenBank/DDBJ whole genome shotgun (WGS) entry which is preliminary data.</text>
</comment>
<reference evidence="2" key="1">
    <citation type="journal article" date="2019" name="Int. J. Syst. Evol. Microbiol.">
        <title>The Global Catalogue of Microorganisms (GCM) 10K type strain sequencing project: providing services to taxonomists for standard genome sequencing and annotation.</title>
        <authorList>
            <consortium name="The Broad Institute Genomics Platform"/>
            <consortium name="The Broad Institute Genome Sequencing Center for Infectious Disease"/>
            <person name="Wu L."/>
            <person name="Ma J."/>
        </authorList>
    </citation>
    <scope>NUCLEOTIDE SEQUENCE [LARGE SCALE GENOMIC DNA]</scope>
    <source>
        <strain evidence="2">JCM 14331</strain>
    </source>
</reference>
<proteinExistence type="predicted"/>
<dbReference type="EMBL" id="BAAAEO010000004">
    <property type="protein sequence ID" value="GAA0557487.1"/>
    <property type="molecule type" value="Genomic_DNA"/>
</dbReference>
<keyword evidence="2" id="KW-1185">Reference proteome</keyword>